<dbReference type="Proteomes" id="UP000267464">
    <property type="component" value="Unassembled WGS sequence"/>
</dbReference>
<feature type="domain" description="EAL" evidence="5">
    <location>
        <begin position="668"/>
        <end position="922"/>
    </location>
</feature>
<evidence type="ECO:0000256" key="2">
    <source>
        <dbReference type="SAM" id="MobiDB-lite"/>
    </source>
</evidence>
<dbReference type="InterPro" id="IPR000700">
    <property type="entry name" value="PAS-assoc_C"/>
</dbReference>
<keyword evidence="3" id="KW-0812">Transmembrane</keyword>
<dbReference type="CDD" id="cd00130">
    <property type="entry name" value="PAS"/>
    <property type="match status" value="1"/>
</dbReference>
<dbReference type="FunFam" id="3.20.20.450:FF:000001">
    <property type="entry name" value="Cyclic di-GMP phosphodiesterase yahA"/>
    <property type="match status" value="1"/>
</dbReference>
<gene>
    <name evidence="7" type="ORF">DZC73_08645</name>
</gene>
<feature type="transmembrane region" description="Helical" evidence="3">
    <location>
        <begin position="327"/>
        <end position="347"/>
    </location>
</feature>
<evidence type="ECO:0000256" key="1">
    <source>
        <dbReference type="ARBA" id="ARBA00051114"/>
    </source>
</evidence>
<evidence type="ECO:0000313" key="8">
    <source>
        <dbReference type="Proteomes" id="UP000267464"/>
    </source>
</evidence>
<dbReference type="CDD" id="cd01949">
    <property type="entry name" value="GGDEF"/>
    <property type="match status" value="1"/>
</dbReference>
<dbReference type="InterPro" id="IPR035919">
    <property type="entry name" value="EAL_sf"/>
</dbReference>
<dbReference type="Pfam" id="PF08448">
    <property type="entry name" value="PAS_4"/>
    <property type="match status" value="1"/>
</dbReference>
<dbReference type="InterPro" id="IPR052155">
    <property type="entry name" value="Biofilm_reg_signaling"/>
</dbReference>
<organism evidence="7 8">
    <name type="scientific">Piscinibacter terrae</name>
    <dbReference type="NCBI Taxonomy" id="2496871"/>
    <lineage>
        <taxon>Bacteria</taxon>
        <taxon>Pseudomonadati</taxon>
        <taxon>Pseudomonadota</taxon>
        <taxon>Betaproteobacteria</taxon>
        <taxon>Burkholderiales</taxon>
        <taxon>Sphaerotilaceae</taxon>
        <taxon>Piscinibacter</taxon>
    </lineage>
</organism>
<dbReference type="GO" id="GO:0071111">
    <property type="term" value="F:cyclic-guanylate-specific phosphodiesterase activity"/>
    <property type="evidence" value="ECO:0007669"/>
    <property type="project" value="UniProtKB-EC"/>
</dbReference>
<dbReference type="EMBL" id="QUSW01000002">
    <property type="protein sequence ID" value="RQP24924.1"/>
    <property type="molecule type" value="Genomic_DNA"/>
</dbReference>
<dbReference type="AlphaFoldDB" id="A0A3N7HRV5"/>
<accession>A0A3N7HRV5</accession>
<keyword evidence="3" id="KW-1133">Transmembrane helix</keyword>
<dbReference type="Gene3D" id="3.20.20.450">
    <property type="entry name" value="EAL domain"/>
    <property type="match status" value="1"/>
</dbReference>
<dbReference type="GO" id="GO:0071732">
    <property type="term" value="P:cellular response to nitric oxide"/>
    <property type="evidence" value="ECO:0007669"/>
    <property type="project" value="UniProtKB-ARBA"/>
</dbReference>
<dbReference type="PROSITE" id="PS50887">
    <property type="entry name" value="GGDEF"/>
    <property type="match status" value="1"/>
</dbReference>
<dbReference type="PANTHER" id="PTHR44757">
    <property type="entry name" value="DIGUANYLATE CYCLASE DGCP"/>
    <property type="match status" value="1"/>
</dbReference>
<name>A0A3N7HRV5_9BURK</name>
<feature type="transmembrane region" description="Helical" evidence="3">
    <location>
        <begin position="32"/>
        <end position="54"/>
    </location>
</feature>
<dbReference type="FunFam" id="3.30.70.270:FF:000001">
    <property type="entry name" value="Diguanylate cyclase domain protein"/>
    <property type="match status" value="1"/>
</dbReference>
<dbReference type="Pfam" id="PF00990">
    <property type="entry name" value="GGDEF"/>
    <property type="match status" value="1"/>
</dbReference>
<dbReference type="PROSITE" id="PS50883">
    <property type="entry name" value="EAL"/>
    <property type="match status" value="1"/>
</dbReference>
<feature type="domain" description="PAC" evidence="4">
    <location>
        <begin position="440"/>
        <end position="492"/>
    </location>
</feature>
<reference evidence="7 8" key="2">
    <citation type="submission" date="2018-12" db="EMBL/GenBank/DDBJ databases">
        <title>Rhizobacter gummiphilus sp. nov., a rubber-degrading bacterium isolated from the soil of a botanical garden in Japan.</title>
        <authorList>
            <person name="Shunsuke S.S."/>
        </authorList>
    </citation>
    <scope>NUCLEOTIDE SEQUENCE [LARGE SCALE GENOMIC DNA]</scope>
    <source>
        <strain evidence="7 8">S-16</strain>
    </source>
</reference>
<dbReference type="SMART" id="SM00052">
    <property type="entry name" value="EAL"/>
    <property type="match status" value="1"/>
</dbReference>
<dbReference type="InterPro" id="IPR013656">
    <property type="entry name" value="PAS_4"/>
</dbReference>
<evidence type="ECO:0000259" key="5">
    <source>
        <dbReference type="PROSITE" id="PS50883"/>
    </source>
</evidence>
<dbReference type="InterPro" id="IPR043128">
    <property type="entry name" value="Rev_trsase/Diguanyl_cyclase"/>
</dbReference>
<dbReference type="InterPro" id="IPR000160">
    <property type="entry name" value="GGDEF_dom"/>
</dbReference>
<dbReference type="InterPro" id="IPR029787">
    <property type="entry name" value="Nucleotide_cyclase"/>
</dbReference>
<evidence type="ECO:0000256" key="3">
    <source>
        <dbReference type="SAM" id="Phobius"/>
    </source>
</evidence>
<dbReference type="Gene3D" id="3.30.70.270">
    <property type="match status" value="1"/>
</dbReference>
<comment type="catalytic activity">
    <reaction evidence="1">
        <text>3',3'-c-di-GMP + H2O = 5'-phosphoguanylyl(3'-&gt;5')guanosine + H(+)</text>
        <dbReference type="Rhea" id="RHEA:24902"/>
        <dbReference type="ChEBI" id="CHEBI:15377"/>
        <dbReference type="ChEBI" id="CHEBI:15378"/>
        <dbReference type="ChEBI" id="CHEBI:58754"/>
        <dbReference type="ChEBI" id="CHEBI:58805"/>
        <dbReference type="EC" id="3.1.4.52"/>
    </reaction>
    <physiologicalReaction direction="left-to-right" evidence="1">
        <dbReference type="Rhea" id="RHEA:24903"/>
    </physiologicalReaction>
</comment>
<feature type="region of interest" description="Disordered" evidence="2">
    <location>
        <begin position="1"/>
        <end position="26"/>
    </location>
</feature>
<protein>
    <submittedName>
        <fullName evidence="7">EAL domain-containing protein</fullName>
    </submittedName>
</protein>
<feature type="domain" description="GGDEF" evidence="6">
    <location>
        <begin position="524"/>
        <end position="659"/>
    </location>
</feature>
<evidence type="ECO:0000259" key="4">
    <source>
        <dbReference type="PROSITE" id="PS50113"/>
    </source>
</evidence>
<keyword evidence="3" id="KW-0472">Membrane</keyword>
<dbReference type="SMART" id="SM00267">
    <property type="entry name" value="GGDEF"/>
    <property type="match status" value="1"/>
</dbReference>
<dbReference type="PROSITE" id="PS50113">
    <property type="entry name" value="PAC"/>
    <property type="match status" value="1"/>
</dbReference>
<sequence length="947" mass="102108">MPGAGCPGRALSGTMQSEGAPSPGGRTPRESLVVLLVFGVPAAVIVAAGLVGVLRRVSDVRAQQADAMRAVIGLKTVGWRLWLEERHNDVQGLHADADLLLQLREWVQTPSDGARVALKARLRLLRQTMQCADILLIDQQGRPLIHAADGPVVPNEKLPGLATLAVTQMQTVHGDVFASTTSAGPATAFLDMLVPLPGEVLSGVPVLVMRFDAGRSIERLMHSWQGSSGEARFTMFRADADTVHALQATRRDGSAVELSLVPLARSSHWLAAAARGDQGARSLVEGTDSSGEAMLGLAAELPESGWMLGVSVASGAVYASTWGDAAWIALADLFALVLAGGAARAVLQHRELRSERRERAEQEEKLRALGLLDAIANGTSDAVYAKDRQGRYIYLNRFACLMLKRPLEDLLGRDDFALFAHEPAALMVETDRQVLATGQPQSREDQLKVDGELHSYHTVKAPLRGPDGSVIGVFGISRDITDLKRSQARLDRLAHYDELTGLPNRSLVGLRLEHALEHSRRAKSRTAILSIDIDGFKTINDSLGHPAGDEMLCVLAQRLRARLREEDTLGRLGGDEFLVVIEGLSEPGEAAVVARDVLQAVARPVPLSNGSEAYVTASIGISVYPDDGCANAMEMLRDADAALYRAKEEGRNGFCFYTRDLNTDAKAKLELEAALSHALERDEFVLHYQPQVDARTGRMAGVEALLRWNRRGAGMVSPGQFIPLAERSGLIVAIGNWVIEAACRQIRTWLDAGVKPPRVAVNVSARQFAEGDLDVVLRGAMRRHRVPAALIEVELTESMLVHDPDKTEILLSRLKALGIRLSLDDFGTGYSSLGYLQRFPIDTLKIDQSFIRRIGTQPDGGALADAVIALAHRLNLRVIAEGVETPQQHQHLLDQGCDEIQGYLFGKPMPAPDLLERLAGGACSISGNVGTDDMHAAGPAAATAIAV</sequence>
<dbReference type="SUPFAM" id="SSF55073">
    <property type="entry name" value="Nucleotide cyclase"/>
    <property type="match status" value="1"/>
</dbReference>
<dbReference type="NCBIfam" id="TIGR00229">
    <property type="entry name" value="sensory_box"/>
    <property type="match status" value="1"/>
</dbReference>
<dbReference type="InterPro" id="IPR001633">
    <property type="entry name" value="EAL_dom"/>
</dbReference>
<dbReference type="SUPFAM" id="SSF141868">
    <property type="entry name" value="EAL domain-like"/>
    <property type="match status" value="1"/>
</dbReference>
<dbReference type="InterPro" id="IPR035965">
    <property type="entry name" value="PAS-like_dom_sf"/>
</dbReference>
<dbReference type="InterPro" id="IPR000014">
    <property type="entry name" value="PAS"/>
</dbReference>
<dbReference type="SMART" id="SM00091">
    <property type="entry name" value="PAS"/>
    <property type="match status" value="1"/>
</dbReference>
<evidence type="ECO:0000259" key="6">
    <source>
        <dbReference type="PROSITE" id="PS50887"/>
    </source>
</evidence>
<dbReference type="CDD" id="cd01948">
    <property type="entry name" value="EAL"/>
    <property type="match status" value="1"/>
</dbReference>
<reference evidence="7 8" key="1">
    <citation type="submission" date="2018-08" db="EMBL/GenBank/DDBJ databases">
        <authorList>
            <person name="Khan S.A."/>
            <person name="Jeon C.O."/>
            <person name="Chun B.H."/>
            <person name="Jeong S.E."/>
        </authorList>
    </citation>
    <scope>NUCLEOTIDE SEQUENCE [LARGE SCALE GENOMIC DNA]</scope>
    <source>
        <strain evidence="7 8">S-16</strain>
    </source>
</reference>
<dbReference type="PANTHER" id="PTHR44757:SF2">
    <property type="entry name" value="BIOFILM ARCHITECTURE MAINTENANCE PROTEIN MBAA"/>
    <property type="match status" value="1"/>
</dbReference>
<dbReference type="NCBIfam" id="TIGR00254">
    <property type="entry name" value="GGDEF"/>
    <property type="match status" value="1"/>
</dbReference>
<dbReference type="Gene3D" id="3.30.450.20">
    <property type="entry name" value="PAS domain"/>
    <property type="match status" value="1"/>
</dbReference>
<keyword evidence="8" id="KW-1185">Reference proteome</keyword>
<comment type="caution">
    <text evidence="7">The sequence shown here is derived from an EMBL/GenBank/DDBJ whole genome shotgun (WGS) entry which is preliminary data.</text>
</comment>
<proteinExistence type="predicted"/>
<dbReference type="Pfam" id="PF00563">
    <property type="entry name" value="EAL"/>
    <property type="match status" value="1"/>
</dbReference>
<evidence type="ECO:0000313" key="7">
    <source>
        <dbReference type="EMBL" id="RQP24924.1"/>
    </source>
</evidence>
<dbReference type="SUPFAM" id="SSF55785">
    <property type="entry name" value="PYP-like sensor domain (PAS domain)"/>
    <property type="match status" value="1"/>
</dbReference>